<keyword evidence="4" id="KW-1185">Reference proteome</keyword>
<dbReference type="InterPro" id="IPR015943">
    <property type="entry name" value="WD40/YVTN_repeat-like_dom_sf"/>
</dbReference>
<dbReference type="Proteomes" id="UP000515159">
    <property type="component" value="Chromosome 8"/>
</dbReference>
<dbReference type="GeneID" id="117366133"/>
<dbReference type="InterPro" id="IPR036322">
    <property type="entry name" value="WD40_repeat_dom_sf"/>
</dbReference>
<evidence type="ECO:0000256" key="2">
    <source>
        <dbReference type="PROSITE-ProRule" id="PRU00221"/>
    </source>
</evidence>
<name>A0A6P8S5R5_GEOSA</name>
<dbReference type="SMART" id="SM00320">
    <property type="entry name" value="WD40"/>
    <property type="match status" value="3"/>
</dbReference>
<feature type="compositionally biased region" description="Low complexity" evidence="3">
    <location>
        <begin position="1363"/>
        <end position="1375"/>
    </location>
</feature>
<keyword evidence="2" id="KW-0853">WD repeat</keyword>
<dbReference type="CTD" id="83889"/>
<dbReference type="PROSITE" id="PS50082">
    <property type="entry name" value="WD_REPEATS_2"/>
    <property type="match status" value="1"/>
</dbReference>
<feature type="region of interest" description="Disordered" evidence="3">
    <location>
        <begin position="759"/>
        <end position="778"/>
    </location>
</feature>
<dbReference type="Pfam" id="PF00400">
    <property type="entry name" value="WD40"/>
    <property type="match status" value="1"/>
</dbReference>
<feature type="compositionally biased region" description="Basic and acidic residues" evidence="3">
    <location>
        <begin position="1280"/>
        <end position="1298"/>
    </location>
</feature>
<feature type="compositionally biased region" description="Basic and acidic residues" evidence="3">
    <location>
        <begin position="1262"/>
        <end position="1272"/>
    </location>
</feature>
<evidence type="ECO:0000313" key="4">
    <source>
        <dbReference type="Proteomes" id="UP000515159"/>
    </source>
</evidence>
<dbReference type="RefSeq" id="XP_033813161.1">
    <property type="nucleotide sequence ID" value="XM_033957270.1"/>
</dbReference>
<gene>
    <name evidence="5 6" type="primary">WDR87</name>
</gene>
<proteinExistence type="predicted"/>
<evidence type="ECO:0000256" key="1">
    <source>
        <dbReference type="ARBA" id="ARBA00022737"/>
    </source>
</evidence>
<dbReference type="PROSITE" id="PS50294">
    <property type="entry name" value="WD_REPEATS_REGION"/>
    <property type="match status" value="1"/>
</dbReference>
<dbReference type="PANTHER" id="PTHR42968:SF9">
    <property type="entry name" value="WD REPEAT-CONTAINING PROTEIN 87"/>
    <property type="match status" value="1"/>
</dbReference>
<protein>
    <submittedName>
        <fullName evidence="5 6">WD repeat-containing protein 87 isoform X1</fullName>
    </submittedName>
</protein>
<dbReference type="KEGG" id="gsh:117366133"/>
<evidence type="ECO:0000256" key="3">
    <source>
        <dbReference type="SAM" id="MobiDB-lite"/>
    </source>
</evidence>
<dbReference type="RefSeq" id="XP_033813162.1">
    <property type="nucleotide sequence ID" value="XM_033957271.1"/>
</dbReference>
<dbReference type="SUPFAM" id="SSF50978">
    <property type="entry name" value="WD40 repeat-like"/>
    <property type="match status" value="2"/>
</dbReference>
<dbReference type="OrthoDB" id="6262491at2759"/>
<evidence type="ECO:0000313" key="5">
    <source>
        <dbReference type="RefSeq" id="XP_033813161.1"/>
    </source>
</evidence>
<keyword evidence="1" id="KW-0677">Repeat</keyword>
<feature type="compositionally biased region" description="Acidic residues" evidence="3">
    <location>
        <begin position="1252"/>
        <end position="1261"/>
    </location>
</feature>
<feature type="compositionally biased region" description="Polar residues" evidence="3">
    <location>
        <begin position="1551"/>
        <end position="1562"/>
    </location>
</feature>
<evidence type="ECO:0000313" key="6">
    <source>
        <dbReference type="RefSeq" id="XP_033813162.1"/>
    </source>
</evidence>
<reference evidence="5 6" key="1">
    <citation type="submission" date="2025-04" db="UniProtKB">
        <authorList>
            <consortium name="RefSeq"/>
        </authorList>
    </citation>
    <scope>IDENTIFICATION</scope>
</reference>
<feature type="compositionally biased region" description="Basic and acidic residues" evidence="3">
    <location>
        <begin position="759"/>
        <end position="772"/>
    </location>
</feature>
<feature type="region of interest" description="Disordered" evidence="3">
    <location>
        <begin position="1252"/>
        <end position="1312"/>
    </location>
</feature>
<feature type="region of interest" description="Disordered" evidence="3">
    <location>
        <begin position="1356"/>
        <end position="1376"/>
    </location>
</feature>
<dbReference type="Gene3D" id="2.130.10.10">
    <property type="entry name" value="YVTN repeat-like/Quinoprotein amine dehydrogenase"/>
    <property type="match status" value="2"/>
</dbReference>
<dbReference type="InterPro" id="IPR001680">
    <property type="entry name" value="WD40_rpt"/>
</dbReference>
<feature type="region of interest" description="Disordered" evidence="3">
    <location>
        <begin position="1542"/>
        <end position="1562"/>
    </location>
</feature>
<organism evidence="4 6">
    <name type="scientific">Geotrypetes seraphini</name>
    <name type="common">Gaboon caecilian</name>
    <name type="synonym">Caecilia seraphini</name>
    <dbReference type="NCBI Taxonomy" id="260995"/>
    <lineage>
        <taxon>Eukaryota</taxon>
        <taxon>Metazoa</taxon>
        <taxon>Chordata</taxon>
        <taxon>Craniata</taxon>
        <taxon>Vertebrata</taxon>
        <taxon>Euteleostomi</taxon>
        <taxon>Amphibia</taxon>
        <taxon>Gymnophiona</taxon>
        <taxon>Geotrypetes</taxon>
    </lineage>
</organism>
<sequence length="1562" mass="179542">MSKESRIILPWEEVKSKIHMKLKSLKDLKSEDEKNYVPFTVCLNDKPEMIYSISHYPSSLPAMAFYRLGTSNCFIAFDWGSNTEKKKIKIWFQDASNVNMILQKEYPNEVKARTTKICYVASRQIYVTYSEDQFLRLYAYQCQQLKLLGTVISFYLVRTMCYNEQTAELITGSKGAIIFWIFNNEFSVLNISRVMEIKNGFFVSDLTLERGYRYMVALCEYLVIVFDCQKKVEIHSFGEEQRLPLTCFTMHWIERYVYTGDKYGSVHVWSIDTGHRLSEIKAHMSAISSIVLNPTVHVLLTASKDHMVKEWSLSTLELLRSLSMEEEVLHLQLINENVFYCFTTYTFSIWTLNTFYKLFNAMGSSVKKMKRVQSLSGKARILVSSDDDIIRCLSPVTGELLFLTWPFLVLEKALDYIYDPETEELFVVTGSPDIHVIDTSICPCSSKYIIITSENKDDTVVCLASSRQMLMGKVSCLIFSGHMSGYIRLISPPDYCMDECKIHNGAIITMQCLSNDDPHMVTSELRLMCSYGMDNYIFLTNIAVKVNTITLELLTSIFCKCKLQYIMLVPEWLWTITAKNTIRLWKVQELLSSEKQHSVIKKKDNQMSRITSLDYCSTLGLFLTGYQDGTVRVCDTKSNMLAEFKISQNFNSACFANPWADVLVAFNSNIYVIPGLQYLQEEQLKCLAAQNIADDSIEDPLPFLPSIFLTSDRPLIPKYLQFRKEKTTYKRIQSIKSNKAILIKKSIVKVVKIMPQELESKSDSEQAERNKPGDGTVGLRMMDRQDALLSIQEWQKSDILQDQNLLPSPYGLMEYKPVTLDLEPVSKLKPDFPIAPDGYIPNSVIRVPIWPHCSPNNLLDFMDNRKGDQVKDQPAALDLLTQIARSKWLGKNLNDINLESVIQALLDRMTQVPMTIYKCCTKALTRILQAYIIPQNLKTSIARRLYEDTYDKHNSKRLEAWNALDSMQLLNLEAVIHLARALLDADVRLRDKARSLLASSAKIITKTSLMKIMQRHAVIQDLMSLPSKHSKEKAETADQAMNLKTLDSLCQQLNNNLTNNLQFVNIKAIKPPTTIKALHAIDHIVAMRFTEAPKSLEILKPVKAIKRIKITQYTEDIKVMDVTISIKITKVLKTMKAVKPKDDFELTEATSTTGITKGTERTNSNKVMKCKETITPMYTTKPMVVTIKTKPKEIHKYMKKYMLSEDTVSMKSTDNGQEKLPYAKQAKPYFWLPELTDMTYVNKKWTPHEEPIDMWDDSEMDESSKEKNELPRKGRMVFRTNDKEEKEKVKEYSDLQPREHKKAKKSTCSSSQTRKLLGHEDCTLNIYCTEVSPYKLPLGIPTWEGKQKKIPTQLKGSSMNYLTSSSSRSSSSSRTTVRHINHGVPFSRTPSVESLVTQAVSLDDEQCKKEPHRFKIDPNVHYDTDHSRWKDHLYKLIECHGFRSLKNRSLIFDHIDNYKRRTGHIRDKNYSNDPKDLHTAKNTKYWEGMNLGPEMKGTTKMSAITPFEIERDLWPGLKMKLKKDTILSSSINRKVHFHPLHQERGGDDLTMTKTTSFETDSG</sequence>
<accession>A0A6P8S5R5</accession>
<dbReference type="PANTHER" id="PTHR42968">
    <property type="entry name" value="WD REPEAT-CONTAINING"/>
    <property type="match status" value="1"/>
</dbReference>
<feature type="repeat" description="WD" evidence="2">
    <location>
        <begin position="280"/>
        <end position="321"/>
    </location>
</feature>